<dbReference type="Proteomes" id="UP000031666">
    <property type="component" value="Unassembled WGS sequence"/>
</dbReference>
<gene>
    <name evidence="1" type="ORF">JCM19241_2938</name>
</gene>
<dbReference type="EMBL" id="BBSC01000001">
    <property type="protein sequence ID" value="GAM73483.1"/>
    <property type="molecule type" value="Genomic_DNA"/>
</dbReference>
<evidence type="ECO:0000313" key="1">
    <source>
        <dbReference type="EMBL" id="GAM73483.1"/>
    </source>
</evidence>
<accession>A0A0B8QE70</accession>
<sequence>MATYYGANSIKLKELGFDYSTLSLDELITHMGIRKDKK</sequence>
<reference evidence="1 2" key="2">
    <citation type="submission" date="2015-01" db="EMBL/GenBank/DDBJ databases">
        <authorList>
            <consortium name="NBRP consortium"/>
            <person name="Sawabe T."/>
            <person name="Meirelles P."/>
            <person name="Feng G."/>
            <person name="Sayaka M."/>
            <person name="Hattori M."/>
            <person name="Ohkuma M."/>
        </authorList>
    </citation>
    <scope>NUCLEOTIDE SEQUENCE [LARGE SCALE GENOMIC DNA]</scope>
    <source>
        <strain evidence="2">JCM 19241</strain>
    </source>
</reference>
<dbReference type="AlphaFoldDB" id="A0A0B8QE70"/>
<reference evidence="1 2" key="1">
    <citation type="submission" date="2015-01" db="EMBL/GenBank/DDBJ databases">
        <title>Vibrio sp. C94 JCM 19241 whole genome shotgun sequence.</title>
        <authorList>
            <person name="Sawabe T."/>
            <person name="Meirelles P."/>
            <person name="Feng G."/>
            <person name="Sayaka M."/>
            <person name="Hattori M."/>
            <person name="Ohkuma M."/>
        </authorList>
    </citation>
    <scope>NUCLEOTIDE SEQUENCE [LARGE SCALE GENOMIC DNA]</scope>
    <source>
        <strain evidence="2">JCM 19241</strain>
    </source>
</reference>
<proteinExistence type="predicted"/>
<evidence type="ECO:0000313" key="2">
    <source>
        <dbReference type="Proteomes" id="UP000031666"/>
    </source>
</evidence>
<organism evidence="1 2">
    <name type="scientific">Vibrio ishigakensis</name>
    <dbReference type="NCBI Taxonomy" id="1481914"/>
    <lineage>
        <taxon>Bacteria</taxon>
        <taxon>Pseudomonadati</taxon>
        <taxon>Pseudomonadota</taxon>
        <taxon>Gammaproteobacteria</taxon>
        <taxon>Vibrionales</taxon>
        <taxon>Vibrionaceae</taxon>
        <taxon>Vibrio</taxon>
    </lineage>
</organism>
<name>A0A0B8QE70_9VIBR</name>
<protein>
    <submittedName>
        <fullName evidence="1">Uncharacterized protein</fullName>
    </submittedName>
</protein>
<comment type="caution">
    <text evidence="1">The sequence shown here is derived from an EMBL/GenBank/DDBJ whole genome shotgun (WGS) entry which is preliminary data.</text>
</comment>